<sequence>MTGRDIRATRRDARRAGARGVQGVGGDPPVVGDFELTPVVEAAIDALALAGRPGLAGAAAARNELYEALSLKIARFLAPYRRRHPALGEFADLEQEAFLIFARLVADWRGEGSFARYFLGFFPWRLRHAVAAHKRRWPGERLMPLDDAVPAHVCTEEIELDLATQFGHLEEWERRLLTLRLLEDRPLEEVALRLGWSRRTAFRRWRELLERLEGRLADGPEGDRAVPRRG</sequence>
<gene>
    <name evidence="2" type="ORF">AVDCRST_MAG88-3321</name>
</gene>
<organism evidence="2">
    <name type="scientific">uncultured Thermomicrobiales bacterium</name>
    <dbReference type="NCBI Taxonomy" id="1645740"/>
    <lineage>
        <taxon>Bacteria</taxon>
        <taxon>Pseudomonadati</taxon>
        <taxon>Thermomicrobiota</taxon>
        <taxon>Thermomicrobia</taxon>
        <taxon>Thermomicrobiales</taxon>
        <taxon>environmental samples</taxon>
    </lineage>
</organism>
<dbReference type="SUPFAM" id="SSF88946">
    <property type="entry name" value="Sigma2 domain of RNA polymerase sigma factors"/>
    <property type="match status" value="1"/>
</dbReference>
<dbReference type="GO" id="GO:0006352">
    <property type="term" value="P:DNA-templated transcription initiation"/>
    <property type="evidence" value="ECO:0007669"/>
    <property type="project" value="InterPro"/>
</dbReference>
<accession>A0A6J4VN76</accession>
<dbReference type="AlphaFoldDB" id="A0A6J4VN76"/>
<dbReference type="Gene3D" id="1.10.1740.10">
    <property type="match status" value="1"/>
</dbReference>
<feature type="region of interest" description="Disordered" evidence="1">
    <location>
        <begin position="1"/>
        <end position="23"/>
    </location>
</feature>
<dbReference type="InterPro" id="IPR014284">
    <property type="entry name" value="RNA_pol_sigma-70_dom"/>
</dbReference>
<dbReference type="EMBL" id="CADCWM010000797">
    <property type="protein sequence ID" value="CAA9580927.1"/>
    <property type="molecule type" value="Genomic_DNA"/>
</dbReference>
<dbReference type="InterPro" id="IPR036388">
    <property type="entry name" value="WH-like_DNA-bd_sf"/>
</dbReference>
<dbReference type="InterPro" id="IPR013324">
    <property type="entry name" value="RNA_pol_sigma_r3/r4-like"/>
</dbReference>
<name>A0A6J4VN76_9BACT</name>
<dbReference type="InterPro" id="IPR013325">
    <property type="entry name" value="RNA_pol_sigma_r2"/>
</dbReference>
<protein>
    <submittedName>
        <fullName evidence="2">Uncharacterized protein</fullName>
    </submittedName>
</protein>
<reference evidence="2" key="1">
    <citation type="submission" date="2020-02" db="EMBL/GenBank/DDBJ databases">
        <authorList>
            <person name="Meier V. D."/>
        </authorList>
    </citation>
    <scope>NUCLEOTIDE SEQUENCE</scope>
    <source>
        <strain evidence="2">AVDCRST_MAG88</strain>
    </source>
</reference>
<feature type="compositionally biased region" description="Basic and acidic residues" evidence="1">
    <location>
        <begin position="1"/>
        <end position="15"/>
    </location>
</feature>
<evidence type="ECO:0000256" key="1">
    <source>
        <dbReference type="SAM" id="MobiDB-lite"/>
    </source>
</evidence>
<dbReference type="SUPFAM" id="SSF88659">
    <property type="entry name" value="Sigma3 and sigma4 domains of RNA polymerase sigma factors"/>
    <property type="match status" value="1"/>
</dbReference>
<dbReference type="GO" id="GO:0003700">
    <property type="term" value="F:DNA-binding transcription factor activity"/>
    <property type="evidence" value="ECO:0007669"/>
    <property type="project" value="InterPro"/>
</dbReference>
<dbReference type="NCBIfam" id="TIGR02937">
    <property type="entry name" value="sigma70-ECF"/>
    <property type="match status" value="1"/>
</dbReference>
<evidence type="ECO:0000313" key="2">
    <source>
        <dbReference type="EMBL" id="CAA9580927.1"/>
    </source>
</evidence>
<proteinExistence type="predicted"/>
<dbReference type="Gene3D" id="1.10.10.10">
    <property type="entry name" value="Winged helix-like DNA-binding domain superfamily/Winged helix DNA-binding domain"/>
    <property type="match status" value="1"/>
</dbReference>